<evidence type="ECO:0000259" key="3">
    <source>
        <dbReference type="Pfam" id="PF16381"/>
    </source>
</evidence>
<dbReference type="EMBL" id="DS115221">
    <property type="protein sequence ID" value="EAX84743.1"/>
    <property type="molecule type" value="Genomic_DNA"/>
</dbReference>
<dbReference type="InParanoid" id="A2GDM6"/>
<dbReference type="RefSeq" id="XP_001297673.1">
    <property type="nucleotide sequence ID" value="XM_001297672.1"/>
</dbReference>
<dbReference type="InterPro" id="IPR011989">
    <property type="entry name" value="ARM-like"/>
</dbReference>
<dbReference type="SUPFAM" id="SSF48371">
    <property type="entry name" value="ARM repeat"/>
    <property type="match status" value="1"/>
</dbReference>
<dbReference type="eggNOG" id="KOG1078">
    <property type="taxonomic scope" value="Eukaryota"/>
</dbReference>
<evidence type="ECO:0000259" key="2">
    <source>
        <dbReference type="Pfam" id="PF08752"/>
    </source>
</evidence>
<comment type="subcellular location">
    <subcellularLocation>
        <location evidence="1">Endomembrane system</location>
        <topology evidence="1">Peripheral membrane protein</topology>
        <orientation evidence="1">Cytoplasmic side</orientation>
    </subcellularLocation>
</comment>
<evidence type="ECO:0008006" key="6">
    <source>
        <dbReference type="Google" id="ProtNLM"/>
    </source>
</evidence>
<evidence type="ECO:0000256" key="1">
    <source>
        <dbReference type="ARBA" id="ARBA00029433"/>
    </source>
</evidence>
<evidence type="ECO:0000313" key="5">
    <source>
        <dbReference type="Proteomes" id="UP000001542"/>
    </source>
</evidence>
<sequence length="658" mass="74145">SSAFCGALKIIEGGRKDAVLRWLYEIRQASNSTQRSVRFHALLLLHALRSDDLHASAQLSSTLEPSKSILEQCIQISIATQTLKLKQTDQVMNFLRQSINSNSPQTCLETIRKCGSYLPNESATAIFSFFGGSILRSFAAVRTIANSTNIQVYSSLLPQIIELTKHSNSSLAALASICVLRLGDESHMDIATKRILKNCKKWATPLLKSVAQEACVFAGKYKSDKLTDVAVLLLKYTNDKKSKFSILRSLLTTEGIPRSQLLPKLSEYLEDWDTVDVARTICDFIGGQVESLEDPEGIIPVLFNRVNLDVSSVRMAALNTLSCIAYKCEGMKEKILPLLSLFVDDEDDIVREHVLLLIHALKSCLDMSTILTEFHMVSDETDDISHDEHVSDNSEQTTDLQQVTDETTFIPVEFDDNIKRKYGDIIRKTDAIDLTDRDEEFVVSYFVNIFKKHIILEFIVTNTIEDKVYNDLSIRLSDIDVLDDSNEYVAKQVGYQQTVSTCLVLERSQSHLCFGTFSAKLEYTDSDVGSEDEYNLGDVYLGPEFWCEPISVDFEREWDNEQYIKCTKAFVMSNDKDTESAVKRIEDDFSWLHFVCKGENSKNTAIILDFSGQMIDNGPFVLVRTEVGSSKSKGIICRVTVKTSSNDLCQKLIHSFFR</sequence>
<dbReference type="InterPro" id="IPR037067">
    <property type="entry name" value="Coatomer_gsu_app_sf"/>
</dbReference>
<dbReference type="GO" id="GO:0030126">
    <property type="term" value="C:COPI vesicle coat"/>
    <property type="evidence" value="ECO:0000318"/>
    <property type="project" value="GO_Central"/>
</dbReference>
<dbReference type="Gene3D" id="1.25.10.10">
    <property type="entry name" value="Leucine-rich Repeat Variant"/>
    <property type="match status" value="2"/>
</dbReference>
<keyword evidence="5" id="KW-1185">Reference proteome</keyword>
<feature type="domain" description="Coatomer gamma subunit appendage Ig-like subdomain" evidence="2">
    <location>
        <begin position="420"/>
        <end position="539"/>
    </location>
</feature>
<dbReference type="GO" id="GO:0006888">
    <property type="term" value="P:endoplasmic reticulum to Golgi vesicle-mediated transport"/>
    <property type="evidence" value="ECO:0000318"/>
    <property type="project" value="GO_Central"/>
</dbReference>
<name>A2GDM6_TRIV3</name>
<dbReference type="AlphaFoldDB" id="A2GDM6"/>
<dbReference type="VEuPathDB" id="TrichDB:TVAGG3_0147640"/>
<dbReference type="GO" id="GO:0006886">
    <property type="term" value="P:intracellular protein transport"/>
    <property type="evidence" value="ECO:0007669"/>
    <property type="project" value="InterPro"/>
</dbReference>
<dbReference type="PANTHER" id="PTHR10261">
    <property type="entry name" value="COATOMER SUBUNIT GAMMA"/>
    <property type="match status" value="1"/>
</dbReference>
<dbReference type="Gene3D" id="2.60.40.1480">
    <property type="entry name" value="Coatomer, gamma subunit, appendage domain"/>
    <property type="match status" value="1"/>
</dbReference>
<reference evidence="4" key="1">
    <citation type="submission" date="2006-10" db="EMBL/GenBank/DDBJ databases">
        <authorList>
            <person name="Amadeo P."/>
            <person name="Zhao Q."/>
            <person name="Wortman J."/>
            <person name="Fraser-Liggett C."/>
            <person name="Carlton J."/>
        </authorList>
    </citation>
    <scope>NUCLEOTIDE SEQUENCE</scope>
    <source>
        <strain evidence="4">G3</strain>
    </source>
</reference>
<dbReference type="GO" id="GO:0006891">
    <property type="term" value="P:intra-Golgi vesicle-mediated transport"/>
    <property type="evidence" value="ECO:0000318"/>
    <property type="project" value="GO_Central"/>
</dbReference>
<dbReference type="GO" id="GO:0009306">
    <property type="term" value="P:protein secretion"/>
    <property type="evidence" value="ECO:0000318"/>
    <property type="project" value="GO_Central"/>
</dbReference>
<feature type="non-terminal residue" evidence="4">
    <location>
        <position position="1"/>
    </location>
</feature>
<dbReference type="InterPro" id="IPR013040">
    <property type="entry name" value="Coatomer_gsu_app_Ig-like_dom"/>
</dbReference>
<dbReference type="GO" id="GO:0005793">
    <property type="term" value="C:endoplasmic reticulum-Golgi intermediate compartment"/>
    <property type="evidence" value="ECO:0000318"/>
    <property type="project" value="GO_Central"/>
</dbReference>
<dbReference type="InterPro" id="IPR032154">
    <property type="entry name" value="Coatomer_g_Cpla"/>
</dbReference>
<evidence type="ECO:0000313" key="4">
    <source>
        <dbReference type="EMBL" id="EAX84743.1"/>
    </source>
</evidence>
<dbReference type="GO" id="GO:0005198">
    <property type="term" value="F:structural molecule activity"/>
    <property type="evidence" value="ECO:0007669"/>
    <property type="project" value="InterPro"/>
</dbReference>
<dbReference type="GO" id="GO:0005783">
    <property type="term" value="C:endoplasmic reticulum"/>
    <property type="evidence" value="ECO:0000318"/>
    <property type="project" value="GO_Central"/>
</dbReference>
<dbReference type="VEuPathDB" id="TrichDB:TVAG_472880"/>
<dbReference type="InterPro" id="IPR017106">
    <property type="entry name" value="Coatomer_gsu"/>
</dbReference>
<accession>A2GDM6</accession>
<dbReference type="SUPFAM" id="SSF49348">
    <property type="entry name" value="Clathrin adaptor appendage domain"/>
    <property type="match status" value="1"/>
</dbReference>
<dbReference type="GO" id="GO:0000139">
    <property type="term" value="C:Golgi membrane"/>
    <property type="evidence" value="ECO:0000318"/>
    <property type="project" value="GO_Central"/>
</dbReference>
<reference evidence="4" key="2">
    <citation type="journal article" date="2007" name="Science">
        <title>Draft genome sequence of the sexually transmitted pathogen Trichomonas vaginalis.</title>
        <authorList>
            <person name="Carlton J.M."/>
            <person name="Hirt R.P."/>
            <person name="Silva J.C."/>
            <person name="Delcher A.L."/>
            <person name="Schatz M."/>
            <person name="Zhao Q."/>
            <person name="Wortman J.R."/>
            <person name="Bidwell S.L."/>
            <person name="Alsmark U.C.M."/>
            <person name="Besteiro S."/>
            <person name="Sicheritz-Ponten T."/>
            <person name="Noel C.J."/>
            <person name="Dacks J.B."/>
            <person name="Foster P.G."/>
            <person name="Simillion C."/>
            <person name="Van de Peer Y."/>
            <person name="Miranda-Saavedra D."/>
            <person name="Barton G.J."/>
            <person name="Westrop G.D."/>
            <person name="Mueller S."/>
            <person name="Dessi D."/>
            <person name="Fiori P.L."/>
            <person name="Ren Q."/>
            <person name="Paulsen I."/>
            <person name="Zhang H."/>
            <person name="Bastida-Corcuera F.D."/>
            <person name="Simoes-Barbosa A."/>
            <person name="Brown M.T."/>
            <person name="Hayes R.D."/>
            <person name="Mukherjee M."/>
            <person name="Okumura C.Y."/>
            <person name="Schneider R."/>
            <person name="Smith A.J."/>
            <person name="Vanacova S."/>
            <person name="Villalvazo M."/>
            <person name="Haas B.J."/>
            <person name="Pertea M."/>
            <person name="Feldblyum T.V."/>
            <person name="Utterback T.R."/>
            <person name="Shu C.L."/>
            <person name="Osoegawa K."/>
            <person name="de Jong P.J."/>
            <person name="Hrdy I."/>
            <person name="Horvathova L."/>
            <person name="Zubacova Z."/>
            <person name="Dolezal P."/>
            <person name="Malik S.B."/>
            <person name="Logsdon J.M. Jr."/>
            <person name="Henze K."/>
            <person name="Gupta A."/>
            <person name="Wang C.C."/>
            <person name="Dunne R.L."/>
            <person name="Upcroft J.A."/>
            <person name="Upcroft P."/>
            <person name="White O."/>
            <person name="Salzberg S.L."/>
            <person name="Tang P."/>
            <person name="Chiu C.-H."/>
            <person name="Lee Y.-S."/>
            <person name="Embley T.M."/>
            <person name="Coombs G.H."/>
            <person name="Mottram J.C."/>
            <person name="Tachezy J."/>
            <person name="Fraser-Liggett C.M."/>
            <person name="Johnson P.J."/>
        </authorList>
    </citation>
    <scope>NUCLEOTIDE SEQUENCE [LARGE SCALE GENOMIC DNA]</scope>
    <source>
        <strain evidence="4">G3</strain>
    </source>
</reference>
<dbReference type="InterPro" id="IPR016024">
    <property type="entry name" value="ARM-type_fold"/>
</dbReference>
<gene>
    <name evidence="4" type="ORF">TVAG_472880</name>
</gene>
<dbReference type="PANTHER" id="PTHR10261:SF0">
    <property type="entry name" value="COATOMER SUBUNIT GAMMA-2"/>
    <property type="match status" value="1"/>
</dbReference>
<proteinExistence type="predicted"/>
<dbReference type="Pfam" id="PF16381">
    <property type="entry name" value="Coatomer_g_Cpla"/>
    <property type="match status" value="1"/>
</dbReference>
<organism evidence="4 5">
    <name type="scientific">Trichomonas vaginalis (strain ATCC PRA-98 / G3)</name>
    <dbReference type="NCBI Taxonomy" id="412133"/>
    <lineage>
        <taxon>Eukaryota</taxon>
        <taxon>Metamonada</taxon>
        <taxon>Parabasalia</taxon>
        <taxon>Trichomonadida</taxon>
        <taxon>Trichomonadidae</taxon>
        <taxon>Trichomonas</taxon>
    </lineage>
</organism>
<dbReference type="FunFam" id="2.60.40.1480:FF:000008">
    <property type="entry name" value="Uncharacterized protein"/>
    <property type="match status" value="1"/>
</dbReference>
<dbReference type="OrthoDB" id="1074925at2759"/>
<dbReference type="SUPFAM" id="SSF55711">
    <property type="entry name" value="Subdomain of clathrin and coatomer appendage domain"/>
    <property type="match status" value="1"/>
</dbReference>
<dbReference type="InterPro" id="IPR009028">
    <property type="entry name" value="Coatomer/calthrin_app_sub_C"/>
</dbReference>
<dbReference type="STRING" id="5722.A2GDM6"/>
<dbReference type="InterPro" id="IPR013041">
    <property type="entry name" value="Clathrin_app_Ig-like_sf"/>
</dbReference>
<dbReference type="Pfam" id="PF08752">
    <property type="entry name" value="COP-gamma_platf"/>
    <property type="match status" value="1"/>
</dbReference>
<dbReference type="KEGG" id="tva:4742377"/>
<protein>
    <recommendedName>
        <fullName evidence="6">Coatomer subunit gamma</fullName>
    </recommendedName>
</protein>
<dbReference type="Proteomes" id="UP000001542">
    <property type="component" value="Unassembled WGS sequence"/>
</dbReference>
<feature type="domain" description="Coatomer subunit gamma C-terminal" evidence="3">
    <location>
        <begin position="545"/>
        <end position="655"/>
    </location>
</feature>